<reference evidence="1" key="2">
    <citation type="journal article" date="2022" name="Microbiol. Resour. Announc.">
        <title>Whole-Genome Sequence of Entomortierella parvispora E1425, a Mucoromycotan Fungus Associated with Burkholderiaceae-Related Endosymbiotic Bacteria.</title>
        <authorList>
            <person name="Herlambang A."/>
            <person name="Guo Y."/>
            <person name="Takashima Y."/>
            <person name="Narisawa K."/>
            <person name="Ohta H."/>
            <person name="Nishizawa T."/>
        </authorList>
    </citation>
    <scope>NUCLEOTIDE SEQUENCE</scope>
    <source>
        <strain evidence="1">E1425</strain>
    </source>
</reference>
<evidence type="ECO:0000313" key="1">
    <source>
        <dbReference type="EMBL" id="GJJ67732.1"/>
    </source>
</evidence>
<dbReference type="Proteomes" id="UP000827284">
    <property type="component" value="Unassembled WGS sequence"/>
</dbReference>
<dbReference type="InterPro" id="IPR032675">
    <property type="entry name" value="LRR_dom_sf"/>
</dbReference>
<name>A0A9P3LRH5_9FUNG</name>
<dbReference type="Gene3D" id="3.80.10.10">
    <property type="entry name" value="Ribonuclease Inhibitor"/>
    <property type="match status" value="2"/>
</dbReference>
<evidence type="ECO:0008006" key="3">
    <source>
        <dbReference type="Google" id="ProtNLM"/>
    </source>
</evidence>
<dbReference type="EMBL" id="BQFW01000001">
    <property type="protein sequence ID" value="GJJ67732.1"/>
    <property type="molecule type" value="Genomic_DNA"/>
</dbReference>
<reference evidence="1" key="1">
    <citation type="submission" date="2021-11" db="EMBL/GenBank/DDBJ databases">
        <authorList>
            <person name="Herlambang A."/>
            <person name="Guo Y."/>
            <person name="Takashima Y."/>
            <person name="Nishizawa T."/>
        </authorList>
    </citation>
    <scope>NUCLEOTIDE SEQUENCE</scope>
    <source>
        <strain evidence="1">E1425</strain>
    </source>
</reference>
<evidence type="ECO:0000313" key="2">
    <source>
        <dbReference type="Proteomes" id="UP000827284"/>
    </source>
</evidence>
<organism evidence="1 2">
    <name type="scientific">Entomortierella parvispora</name>
    <dbReference type="NCBI Taxonomy" id="205924"/>
    <lineage>
        <taxon>Eukaryota</taxon>
        <taxon>Fungi</taxon>
        <taxon>Fungi incertae sedis</taxon>
        <taxon>Mucoromycota</taxon>
        <taxon>Mortierellomycotina</taxon>
        <taxon>Mortierellomycetes</taxon>
        <taxon>Mortierellales</taxon>
        <taxon>Mortierellaceae</taxon>
        <taxon>Entomortierella</taxon>
    </lineage>
</organism>
<dbReference type="GO" id="GO:0031146">
    <property type="term" value="P:SCF-dependent proteasomal ubiquitin-dependent protein catabolic process"/>
    <property type="evidence" value="ECO:0007669"/>
    <property type="project" value="TreeGrafter"/>
</dbReference>
<protein>
    <recommendedName>
        <fullName evidence="3">F-box domain-containing protein</fullName>
    </recommendedName>
</protein>
<dbReference type="SUPFAM" id="SSF52047">
    <property type="entry name" value="RNI-like"/>
    <property type="match status" value="2"/>
</dbReference>
<accession>A0A9P3LRH5</accession>
<sequence length="830" mass="98219">MDRYGQHIRSLHLSTENFRRVALFRWPSNRCRNLQELAVHVYWDEDDLLDDGSHEELYIKDLVMRNPSISRLTVNGNHAPLFKVFDWNAILFRNGLALKELSLYSVFLNLRSLCTIYDFSRRLFKLELVDCQCEKVALDFSEFFTSDPQFPNLIELTIVDFDDNIIDLEEWIHHCPKLHSLKWSEDMWRLDFENWAQAPIWSNLQSINLRTTTYRHYYRPLTDSQVSYILDGCAPLKKFSVDSVHLWIRFYNSLERHFATVEHIEIPPTTSYSIPQWIWQRILTSCPRLTYLMAGELNACFLGNNHAARARRERERLLVEKRNNDRIRQEAGHRFESRSYDLRHWTAFKKDMENVRPWVCRKLESLYLSIGEIILNFGKHLIRRDLTSCIRVCKLWHQALAPLIYDTVQDLGHGSRPSFQAVERYGQHIRSLHLSMEDFRRVTLYRGSFRSNRCRNLQELTLHVNKEDEDPNQEWYIVDLVKRNPGLFRLAIIGHYMLKYSRCIWSSILLEHGLALRELSLRNVLIFKETRSAIYALSPRLCKLELIDCEVDYEIFCDRSTLTSDPQFPNLTELSIDDVYCDMELDDWLSHCPKLHTLNWICSEEELGDHDARHVTVEEFEFWAEKPIWSNLHSIDLRCVQQLGVLTDTSVSMILENCAPLRKLTIDSHHLWVRFYTALERHFETLEHIEVPLRSNNSLPQWMWQGILISCPRLICLIAGGLNACLLDDNPTAKRGRVRERRRENRIIDDRIMDERRRPDLEPRPYNLDCWYDFEQEMDGVDPWVCQKLETLSLGIGGMPKLFALGRWDDKVFERISELGTQGLGCRDHP</sequence>
<gene>
    <name evidence="1" type="ORF">EMPS_00078</name>
</gene>
<comment type="caution">
    <text evidence="1">The sequence shown here is derived from an EMBL/GenBank/DDBJ whole genome shotgun (WGS) entry which is preliminary data.</text>
</comment>
<keyword evidence="2" id="KW-1185">Reference proteome</keyword>
<proteinExistence type="predicted"/>
<dbReference type="OrthoDB" id="2384330at2759"/>
<dbReference type="PANTHER" id="PTHR13318:SF95">
    <property type="entry name" value="F-BOX PROTEIN YLR352W"/>
    <property type="match status" value="1"/>
</dbReference>
<dbReference type="GO" id="GO:0019005">
    <property type="term" value="C:SCF ubiquitin ligase complex"/>
    <property type="evidence" value="ECO:0007669"/>
    <property type="project" value="TreeGrafter"/>
</dbReference>
<dbReference type="PANTHER" id="PTHR13318">
    <property type="entry name" value="PARTNER OF PAIRED, ISOFORM B-RELATED"/>
    <property type="match status" value="1"/>
</dbReference>
<dbReference type="AlphaFoldDB" id="A0A9P3LRH5"/>